<reference evidence="2 3" key="1">
    <citation type="submission" date="2019-06" db="EMBL/GenBank/DDBJ databases">
        <title>Taxogenomics and systematics of the genus Pantoea.</title>
        <authorList>
            <person name="Tambong J.T."/>
        </authorList>
    </citation>
    <scope>NUCLEOTIDE SEQUENCE [LARGE SCALE GENOMIC DNA]</scope>
    <source>
        <strain evidence="2 3">LMG 24200</strain>
    </source>
</reference>
<feature type="signal peptide" evidence="1">
    <location>
        <begin position="1"/>
        <end position="24"/>
    </location>
</feature>
<evidence type="ECO:0008006" key="4">
    <source>
        <dbReference type="Google" id="ProtNLM"/>
    </source>
</evidence>
<accession>A0A506PWC2</accession>
<name>A0A506PWC2_9GAMM</name>
<evidence type="ECO:0000313" key="3">
    <source>
        <dbReference type="Proteomes" id="UP000317747"/>
    </source>
</evidence>
<evidence type="ECO:0000256" key="1">
    <source>
        <dbReference type="SAM" id="SignalP"/>
    </source>
</evidence>
<protein>
    <recommendedName>
        <fullName evidence="4">Fimbrial protein</fullName>
    </recommendedName>
</protein>
<comment type="caution">
    <text evidence="2">The sequence shown here is derived from an EMBL/GenBank/DDBJ whole genome shotgun (WGS) entry which is preliminary data.</text>
</comment>
<keyword evidence="3" id="KW-1185">Reference proteome</keyword>
<keyword evidence="1" id="KW-0732">Signal</keyword>
<feature type="chain" id="PRO_5022805733" description="Fimbrial protein" evidence="1">
    <location>
        <begin position="25"/>
        <end position="183"/>
    </location>
</feature>
<dbReference type="AlphaFoldDB" id="A0A506PWC2"/>
<dbReference type="Proteomes" id="UP000317747">
    <property type="component" value="Unassembled WGS sequence"/>
</dbReference>
<evidence type="ECO:0000313" key="2">
    <source>
        <dbReference type="EMBL" id="TPV37767.1"/>
    </source>
</evidence>
<dbReference type="EMBL" id="VHJA01000070">
    <property type="protein sequence ID" value="TPV37767.1"/>
    <property type="molecule type" value="Genomic_DNA"/>
</dbReference>
<proteinExistence type="predicted"/>
<organism evidence="2 3">
    <name type="scientific">Pantoea deleyi</name>
    <dbReference type="NCBI Taxonomy" id="470932"/>
    <lineage>
        <taxon>Bacteria</taxon>
        <taxon>Pseudomonadati</taxon>
        <taxon>Pseudomonadota</taxon>
        <taxon>Gammaproteobacteria</taxon>
        <taxon>Enterobacterales</taxon>
        <taxon>Erwiniaceae</taxon>
        <taxon>Pantoea</taxon>
    </lineage>
</organism>
<sequence>MKPQSALLLLLTFGSFLTATATHAACAIQLSEPQINYGDITRGQLLTRPGNALAATELRMGDERESDLTVICDRPSSLTLTFSAPVKENESYAFGEQGRATLTLHDVTLDGHPVMIDSAGRQAAKMAFSGETPLRFLTEGQPASGMTLRAKVRIATWLPAAITRVREREQWQLNGRFLVSSEG</sequence>
<dbReference type="OrthoDB" id="6548963at2"/>
<dbReference type="RefSeq" id="WP_128085169.1">
    <property type="nucleotide sequence ID" value="NZ_CP071405.1"/>
</dbReference>
<gene>
    <name evidence="2" type="ORF">FJW01_19250</name>
</gene>